<dbReference type="EMBL" id="JAKWBI020000039">
    <property type="protein sequence ID" value="KAJ2905071.1"/>
    <property type="molecule type" value="Genomic_DNA"/>
</dbReference>
<protein>
    <submittedName>
        <fullName evidence="7">Cytochrome c oxidase assembly protein COX19</fullName>
    </submittedName>
</protein>
<sequence>MSSFGGPGGGQPAQKPIPPQRGSFPLDHDGECKDIMTKYLSCIRKVKGLNNDQCRGLAKDYLTCRMDKNLMAKDEFKNLGFVEPATSSASTTTTTGTTDNEVDKGLKGELRW</sequence>
<dbReference type="PROSITE" id="PS51808">
    <property type="entry name" value="CHCH"/>
    <property type="match status" value="1"/>
</dbReference>
<dbReference type="InterPro" id="IPR051383">
    <property type="entry name" value="COX19"/>
</dbReference>
<dbReference type="AlphaFoldDB" id="A0AAD5RVI2"/>
<proteinExistence type="inferred from homology"/>
<evidence type="ECO:0000256" key="2">
    <source>
        <dbReference type="ARBA" id="ARBA00022490"/>
    </source>
</evidence>
<accession>A0AAD5RVI2</accession>
<organism evidence="7 8">
    <name type="scientific">Zalerion maritima</name>
    <dbReference type="NCBI Taxonomy" id="339359"/>
    <lineage>
        <taxon>Eukaryota</taxon>
        <taxon>Fungi</taxon>
        <taxon>Dikarya</taxon>
        <taxon>Ascomycota</taxon>
        <taxon>Pezizomycotina</taxon>
        <taxon>Sordariomycetes</taxon>
        <taxon>Lulworthiomycetidae</taxon>
        <taxon>Lulworthiales</taxon>
        <taxon>Lulworthiaceae</taxon>
        <taxon>Zalerion</taxon>
    </lineage>
</organism>
<evidence type="ECO:0000313" key="7">
    <source>
        <dbReference type="EMBL" id="KAJ2905071.1"/>
    </source>
</evidence>
<feature type="region of interest" description="Disordered" evidence="6">
    <location>
        <begin position="84"/>
        <end position="112"/>
    </location>
</feature>
<comment type="subcellular location">
    <subcellularLocation>
        <location evidence="1">Cytoplasm</location>
    </subcellularLocation>
</comment>
<feature type="region of interest" description="Disordered" evidence="6">
    <location>
        <begin position="1"/>
        <end position="29"/>
    </location>
</feature>
<keyword evidence="8" id="KW-1185">Reference proteome</keyword>
<dbReference type="Proteomes" id="UP001201980">
    <property type="component" value="Unassembled WGS sequence"/>
</dbReference>
<comment type="similarity">
    <text evidence="5">Belongs to the COX19 family.</text>
</comment>
<evidence type="ECO:0000256" key="5">
    <source>
        <dbReference type="ARBA" id="ARBA00038223"/>
    </source>
</evidence>
<comment type="function">
    <text evidence="4">Required for the assembly of mitochondrial cytochrome c oxidase.</text>
</comment>
<evidence type="ECO:0000256" key="1">
    <source>
        <dbReference type="ARBA" id="ARBA00004496"/>
    </source>
</evidence>
<dbReference type="PANTHER" id="PTHR21107:SF2">
    <property type="entry name" value="CYTOCHROME C OXIDASE ASSEMBLY PROTEIN COX19"/>
    <property type="match status" value="1"/>
</dbReference>
<gene>
    <name evidence="7" type="ORF">MKZ38_006464</name>
</gene>
<evidence type="ECO:0000256" key="4">
    <source>
        <dbReference type="ARBA" id="ARBA00037279"/>
    </source>
</evidence>
<reference evidence="7" key="1">
    <citation type="submission" date="2022-07" db="EMBL/GenBank/DDBJ databases">
        <title>Draft genome sequence of Zalerion maritima ATCC 34329, a (micro)plastics degrading marine fungus.</title>
        <authorList>
            <person name="Paco A."/>
            <person name="Goncalves M.F.M."/>
            <person name="Rocha-Santos T.A.P."/>
            <person name="Alves A."/>
        </authorList>
    </citation>
    <scope>NUCLEOTIDE SEQUENCE</scope>
    <source>
        <strain evidence="7">ATCC 34329</strain>
    </source>
</reference>
<feature type="compositionally biased region" description="Basic and acidic residues" evidence="6">
    <location>
        <begin position="101"/>
        <end position="112"/>
    </location>
</feature>
<name>A0AAD5RVI2_9PEZI</name>
<evidence type="ECO:0000313" key="8">
    <source>
        <dbReference type="Proteomes" id="UP001201980"/>
    </source>
</evidence>
<evidence type="ECO:0000256" key="6">
    <source>
        <dbReference type="SAM" id="MobiDB-lite"/>
    </source>
</evidence>
<feature type="compositionally biased region" description="Low complexity" evidence="6">
    <location>
        <begin position="85"/>
        <end position="98"/>
    </location>
</feature>
<comment type="caution">
    <text evidence="7">The sequence shown here is derived from an EMBL/GenBank/DDBJ whole genome shotgun (WGS) entry which is preliminary data.</text>
</comment>
<dbReference type="GO" id="GO:0005758">
    <property type="term" value="C:mitochondrial intermembrane space"/>
    <property type="evidence" value="ECO:0007669"/>
    <property type="project" value="TreeGrafter"/>
</dbReference>
<dbReference type="GO" id="GO:0033617">
    <property type="term" value="P:mitochondrial respiratory chain complex IV assembly"/>
    <property type="evidence" value="ECO:0007669"/>
    <property type="project" value="TreeGrafter"/>
</dbReference>
<dbReference type="PANTHER" id="PTHR21107">
    <property type="entry name" value="CYTOCHROME C OXIDASE ASSEMBLY PROTEIN COX19"/>
    <property type="match status" value="1"/>
</dbReference>
<feature type="compositionally biased region" description="Gly residues" evidence="6">
    <location>
        <begin position="1"/>
        <end position="11"/>
    </location>
</feature>
<keyword evidence="3" id="KW-1015">Disulfide bond</keyword>
<evidence type="ECO:0000256" key="3">
    <source>
        <dbReference type="ARBA" id="ARBA00023157"/>
    </source>
</evidence>
<keyword evidence="2" id="KW-0963">Cytoplasm</keyword>